<dbReference type="InterPro" id="IPR023041">
    <property type="entry name" value="Glucose_rcpt_Git3-like_N"/>
</dbReference>
<dbReference type="SUPFAM" id="SSF81321">
    <property type="entry name" value="Family A G protein-coupled receptor-like"/>
    <property type="match status" value="1"/>
</dbReference>
<dbReference type="PANTHER" id="PTHR23112">
    <property type="entry name" value="G PROTEIN-COUPLED RECEPTOR 157-RELATED"/>
    <property type="match status" value="1"/>
</dbReference>
<dbReference type="Proteomes" id="UP000887226">
    <property type="component" value="Unassembled WGS sequence"/>
</dbReference>
<feature type="transmembrane region" description="Helical" evidence="6">
    <location>
        <begin position="20"/>
        <end position="42"/>
    </location>
</feature>
<dbReference type="OrthoDB" id="100006at2759"/>
<comment type="caution">
    <text evidence="8">The sequence shown here is derived from an EMBL/GenBank/DDBJ whole genome shotgun (WGS) entry which is preliminary data.</text>
</comment>
<feature type="transmembrane region" description="Helical" evidence="6">
    <location>
        <begin position="230"/>
        <end position="254"/>
    </location>
</feature>
<evidence type="ECO:0000256" key="4">
    <source>
        <dbReference type="ARBA" id="ARBA00023136"/>
    </source>
</evidence>
<evidence type="ECO:0000256" key="5">
    <source>
        <dbReference type="SAM" id="MobiDB-lite"/>
    </source>
</evidence>
<evidence type="ECO:0000313" key="8">
    <source>
        <dbReference type="EMBL" id="KAG9247626.1"/>
    </source>
</evidence>
<evidence type="ECO:0000259" key="7">
    <source>
        <dbReference type="Pfam" id="PF11710"/>
    </source>
</evidence>
<keyword evidence="3 6" id="KW-1133">Transmembrane helix</keyword>
<feature type="domain" description="Glucose receptor Git3-like N-terminal" evidence="7">
    <location>
        <begin position="34"/>
        <end position="214"/>
    </location>
</feature>
<keyword evidence="2 6" id="KW-0812">Transmembrane</keyword>
<feature type="region of interest" description="Disordered" evidence="5">
    <location>
        <begin position="359"/>
        <end position="389"/>
    </location>
</feature>
<dbReference type="Pfam" id="PF11710">
    <property type="entry name" value="Git3"/>
    <property type="match status" value="1"/>
</dbReference>
<evidence type="ECO:0000256" key="1">
    <source>
        <dbReference type="ARBA" id="ARBA00004141"/>
    </source>
</evidence>
<protein>
    <submittedName>
        <fullName evidence="8">G protein-coupled glucose receptor regulating Gpa2-domain-containing protein</fullName>
    </submittedName>
</protein>
<keyword evidence="8" id="KW-0675">Receptor</keyword>
<evidence type="ECO:0000256" key="6">
    <source>
        <dbReference type="SAM" id="Phobius"/>
    </source>
</evidence>
<dbReference type="PANTHER" id="PTHR23112:SF37">
    <property type="entry name" value="G PROTEIN-COUPLED RECEPTOR GPR1"/>
    <property type="match status" value="1"/>
</dbReference>
<organism evidence="8 9">
    <name type="scientific">Calycina marina</name>
    <dbReference type="NCBI Taxonomy" id="1763456"/>
    <lineage>
        <taxon>Eukaryota</taxon>
        <taxon>Fungi</taxon>
        <taxon>Dikarya</taxon>
        <taxon>Ascomycota</taxon>
        <taxon>Pezizomycotina</taxon>
        <taxon>Leotiomycetes</taxon>
        <taxon>Helotiales</taxon>
        <taxon>Pezizellaceae</taxon>
        <taxon>Calycina</taxon>
    </lineage>
</organism>
<name>A0A9P7Z9A3_9HELO</name>
<dbReference type="AlphaFoldDB" id="A0A9P7Z9A3"/>
<dbReference type="GO" id="GO:0005886">
    <property type="term" value="C:plasma membrane"/>
    <property type="evidence" value="ECO:0007669"/>
    <property type="project" value="TreeGrafter"/>
</dbReference>
<evidence type="ECO:0000256" key="2">
    <source>
        <dbReference type="ARBA" id="ARBA00022692"/>
    </source>
</evidence>
<dbReference type="GO" id="GO:0004930">
    <property type="term" value="F:G protein-coupled receptor activity"/>
    <property type="evidence" value="ECO:0007669"/>
    <property type="project" value="TreeGrafter"/>
</dbReference>
<keyword evidence="9" id="KW-1185">Reference proteome</keyword>
<feature type="transmembrane region" description="Helical" evidence="6">
    <location>
        <begin position="138"/>
        <end position="161"/>
    </location>
</feature>
<dbReference type="Gene3D" id="1.20.1070.10">
    <property type="entry name" value="Rhodopsin 7-helix transmembrane proteins"/>
    <property type="match status" value="1"/>
</dbReference>
<reference evidence="8" key="1">
    <citation type="journal article" date="2021" name="IMA Fungus">
        <title>Genomic characterization of three marine fungi, including Emericellopsis atlantica sp. nov. with signatures of a generalist lifestyle and marine biomass degradation.</title>
        <authorList>
            <person name="Hagestad O.C."/>
            <person name="Hou L."/>
            <person name="Andersen J.H."/>
            <person name="Hansen E.H."/>
            <person name="Altermark B."/>
            <person name="Li C."/>
            <person name="Kuhnert E."/>
            <person name="Cox R.J."/>
            <person name="Crous P.W."/>
            <person name="Spatafora J.W."/>
            <person name="Lail K."/>
            <person name="Amirebrahimi M."/>
            <person name="Lipzen A."/>
            <person name="Pangilinan J."/>
            <person name="Andreopoulos W."/>
            <person name="Hayes R.D."/>
            <person name="Ng V."/>
            <person name="Grigoriev I.V."/>
            <person name="Jackson S.A."/>
            <person name="Sutton T.D.S."/>
            <person name="Dobson A.D.W."/>
            <person name="Rama T."/>
        </authorList>
    </citation>
    <scope>NUCLEOTIDE SEQUENCE</scope>
    <source>
        <strain evidence="8">TRa3180A</strain>
    </source>
</reference>
<dbReference type="EMBL" id="MU253767">
    <property type="protein sequence ID" value="KAG9247626.1"/>
    <property type="molecule type" value="Genomic_DNA"/>
</dbReference>
<dbReference type="GO" id="GO:0007189">
    <property type="term" value="P:adenylate cyclase-activating G protein-coupled receptor signaling pathway"/>
    <property type="evidence" value="ECO:0007669"/>
    <property type="project" value="TreeGrafter"/>
</dbReference>
<gene>
    <name evidence="8" type="ORF">BJ878DRAFT_156905</name>
</gene>
<feature type="transmembrane region" description="Helical" evidence="6">
    <location>
        <begin position="188"/>
        <end position="209"/>
    </location>
</feature>
<evidence type="ECO:0000256" key="3">
    <source>
        <dbReference type="ARBA" id="ARBA00022989"/>
    </source>
</evidence>
<evidence type="ECO:0000313" key="9">
    <source>
        <dbReference type="Proteomes" id="UP000887226"/>
    </source>
</evidence>
<keyword evidence="4 6" id="KW-0472">Membrane</keyword>
<proteinExistence type="predicted"/>
<sequence>MVLDDSSKTLERLPSVLSHGLVAVSFFGLLSFLCSASLFIFLTWKMIAWRLSRRSKVPINQFLFLIYNLLFADAQQALAFLLNISHLRQNAIVVGDTNCWAQGWFVSTGDLASTLFIFAIGLHTFLALVKDTRLPSWAFYSGIASLWIFNYVLAIAGPFTYGKNFYVRANAWCWIGNEFKAQRLWLHYLWIFIFMFSTVTLYMCIFFFLRRRSRATHEILPNSTHGATSLMLIYPLIYVVCTSPLAIGRIVSLAGGEPSLAFFCISGSMISCNGWLDVVLYASTRSGIVFGEDPTNDHTGLETFLFMGKSYTMGTTTTIQAGNHFRSNSKLPRGDSAENLYGLNQIAVKGEVTVVSEAIGDSKRRNNQSDDSGEEGWDSKSTKSGRSHL</sequence>
<feature type="transmembrane region" description="Helical" evidence="6">
    <location>
        <begin position="104"/>
        <end position="126"/>
    </location>
</feature>
<comment type="subcellular location">
    <subcellularLocation>
        <location evidence="1">Membrane</location>
        <topology evidence="1">Multi-pass membrane protein</topology>
    </subcellularLocation>
</comment>
<accession>A0A9P7Z9A3</accession>
<feature type="transmembrane region" description="Helical" evidence="6">
    <location>
        <begin position="62"/>
        <end position="84"/>
    </location>
</feature>